<organism evidence="2 3">
    <name type="scientific">Hypsizygus marmoreus</name>
    <name type="common">White beech mushroom</name>
    <name type="synonym">Agaricus marmoreus</name>
    <dbReference type="NCBI Taxonomy" id="39966"/>
    <lineage>
        <taxon>Eukaryota</taxon>
        <taxon>Fungi</taxon>
        <taxon>Dikarya</taxon>
        <taxon>Basidiomycota</taxon>
        <taxon>Agaricomycotina</taxon>
        <taxon>Agaricomycetes</taxon>
        <taxon>Agaricomycetidae</taxon>
        <taxon>Agaricales</taxon>
        <taxon>Tricholomatineae</taxon>
        <taxon>Lyophyllaceae</taxon>
        <taxon>Hypsizygus</taxon>
    </lineage>
</organism>
<feature type="compositionally biased region" description="Basic and acidic residues" evidence="1">
    <location>
        <begin position="43"/>
        <end position="54"/>
    </location>
</feature>
<feature type="region of interest" description="Disordered" evidence="1">
    <location>
        <begin position="287"/>
        <end position="316"/>
    </location>
</feature>
<comment type="caution">
    <text evidence="2">The sequence shown here is derived from an EMBL/GenBank/DDBJ whole genome shotgun (WGS) entry which is preliminary data.</text>
</comment>
<protein>
    <recommendedName>
        <fullName evidence="4">Allergen</fullName>
    </recommendedName>
</protein>
<evidence type="ECO:0008006" key="4">
    <source>
        <dbReference type="Google" id="ProtNLM"/>
    </source>
</evidence>
<dbReference type="PANTHER" id="PTHR38703">
    <property type="entry name" value="CHROMOSOME 8, WHOLE GENOME SHOTGUN SEQUENCE"/>
    <property type="match status" value="1"/>
</dbReference>
<feature type="compositionally biased region" description="Polar residues" evidence="1">
    <location>
        <begin position="57"/>
        <end position="66"/>
    </location>
</feature>
<feature type="region of interest" description="Disordered" evidence="1">
    <location>
        <begin position="1"/>
        <end position="207"/>
    </location>
</feature>
<feature type="compositionally biased region" description="Polar residues" evidence="1">
    <location>
        <begin position="24"/>
        <end position="37"/>
    </location>
</feature>
<evidence type="ECO:0000313" key="2">
    <source>
        <dbReference type="EMBL" id="RDB18314.1"/>
    </source>
</evidence>
<evidence type="ECO:0000313" key="3">
    <source>
        <dbReference type="Proteomes" id="UP000076154"/>
    </source>
</evidence>
<evidence type="ECO:0000256" key="1">
    <source>
        <dbReference type="SAM" id="MobiDB-lite"/>
    </source>
</evidence>
<dbReference type="InParanoid" id="A0A369JFW5"/>
<gene>
    <name evidence="2" type="ORF">Hypma_000536</name>
</gene>
<feature type="region of interest" description="Disordered" evidence="1">
    <location>
        <begin position="425"/>
        <end position="448"/>
    </location>
</feature>
<dbReference type="OrthoDB" id="2118965at2759"/>
<accession>A0A369JFW5</accession>
<reference evidence="2" key="1">
    <citation type="submission" date="2018-04" db="EMBL/GenBank/DDBJ databases">
        <title>Whole genome sequencing of Hypsizygus marmoreus.</title>
        <authorList>
            <person name="Choi I.-G."/>
            <person name="Min B."/>
            <person name="Kim J.-G."/>
            <person name="Kim S."/>
            <person name="Oh Y.-L."/>
            <person name="Kong W.-S."/>
            <person name="Park H."/>
            <person name="Jeong J."/>
            <person name="Song E.-S."/>
        </authorList>
    </citation>
    <scope>NUCLEOTIDE SEQUENCE [LARGE SCALE GENOMIC DNA]</scope>
    <source>
        <strain evidence="2">51987-8</strain>
    </source>
</reference>
<dbReference type="AlphaFoldDB" id="A0A369JFW5"/>
<name>A0A369JFW5_HYPMA</name>
<proteinExistence type="predicted"/>
<feature type="compositionally biased region" description="Polar residues" evidence="1">
    <location>
        <begin position="118"/>
        <end position="127"/>
    </location>
</feature>
<dbReference type="PANTHER" id="PTHR38703:SF1">
    <property type="entry name" value="ALLERGEN"/>
    <property type="match status" value="1"/>
</dbReference>
<dbReference type="EMBL" id="LUEZ02000106">
    <property type="protein sequence ID" value="RDB18314.1"/>
    <property type="molecule type" value="Genomic_DNA"/>
</dbReference>
<keyword evidence="3" id="KW-1185">Reference proteome</keyword>
<sequence length="448" mass="47858">MSTGPRKLPPGTGPGTSGKPAPPQESSAARGKSSTGFANAPVDPDKEPDSHERGTATGRSANQASSAARGAGPTGSAFRPHGAPLDQGRGAQPITKPGQLTAGTGANESEGGLREAPPSTTQQTSVDRGSVPTEFDSGAATTGVNRPDVQNRDMTSSSPPRPPGLTPPGVQSEEAISDHPLGSNQLGDSHKAGGIQVIPHPHTTGHSQATTAFAESDDQTLHETHQLNPVTHERVRHVEVEEVTRQKEHDRHIHHIQHHTQPVMVFDTRPEQHHDKASVHPVTKIQERHANSAEEKNVLESQVRQRQDSVEHEPKERVVVDKGTKVHENIQHHIHHVVQPIIEKESIDRSRIHTVIPIHQVSHEIPVIREPRILAPVSIDGFVETQAGTMSGDLKQAQTGDTAHHCSSCTCGVGKLGESLDRDLRVGDSAPGLSINRGGPNESPEDGH</sequence>
<dbReference type="Proteomes" id="UP000076154">
    <property type="component" value="Unassembled WGS sequence"/>
</dbReference>